<dbReference type="InterPro" id="IPR003593">
    <property type="entry name" value="AAA+_ATPase"/>
</dbReference>
<name>A0ABW0TEP2_9BACL</name>
<sequence length="283" mass="32305">MSFGAVMTRDVPVNKVEPKESAIKISNLRKVFERKGEEIEAIKGIDLDIKEGEFVSIVGPSGCGKSTFLHIVGGFIERTSGVVSVRGEEVGKPAPDRGMMFQESTLFPWRKVYDNVAWGLEVQKFPKVEIKERVEYFLKLVGLWEFKDNLPSELSGGMRQRVSLARVLAFDPKVLLMDEPFGALDSQTRETMQVELQRIWSESKKSVIFVTHDIEEAVYLSDYVVILTKRPSVVKEILKIDLPRPRDVSIRKSYEFIDYRNHIWDLLHEEENVKSIGGRSNAK</sequence>
<feature type="domain" description="ABC transporter" evidence="4">
    <location>
        <begin position="23"/>
        <end position="254"/>
    </location>
</feature>
<evidence type="ECO:0000256" key="2">
    <source>
        <dbReference type="ARBA" id="ARBA00022741"/>
    </source>
</evidence>
<organism evidence="5 6">
    <name type="scientific">Sporosarcina soli</name>
    <dbReference type="NCBI Taxonomy" id="334736"/>
    <lineage>
        <taxon>Bacteria</taxon>
        <taxon>Bacillati</taxon>
        <taxon>Bacillota</taxon>
        <taxon>Bacilli</taxon>
        <taxon>Bacillales</taxon>
        <taxon>Caryophanaceae</taxon>
        <taxon>Sporosarcina</taxon>
    </lineage>
</organism>
<dbReference type="CDD" id="cd03293">
    <property type="entry name" value="ABC_NrtD_SsuB_transporters"/>
    <property type="match status" value="1"/>
</dbReference>
<dbReference type="InterPro" id="IPR050166">
    <property type="entry name" value="ABC_transporter_ATP-bind"/>
</dbReference>
<comment type="caution">
    <text evidence="5">The sequence shown here is derived from an EMBL/GenBank/DDBJ whole genome shotgun (WGS) entry which is preliminary data.</text>
</comment>
<evidence type="ECO:0000256" key="1">
    <source>
        <dbReference type="ARBA" id="ARBA00022448"/>
    </source>
</evidence>
<dbReference type="Gene3D" id="3.40.50.300">
    <property type="entry name" value="P-loop containing nucleotide triphosphate hydrolases"/>
    <property type="match status" value="1"/>
</dbReference>
<dbReference type="InterPro" id="IPR017871">
    <property type="entry name" value="ABC_transporter-like_CS"/>
</dbReference>
<dbReference type="SMART" id="SM00382">
    <property type="entry name" value="AAA"/>
    <property type="match status" value="1"/>
</dbReference>
<dbReference type="InterPro" id="IPR003439">
    <property type="entry name" value="ABC_transporter-like_ATP-bd"/>
</dbReference>
<accession>A0ABW0TEP2</accession>
<keyword evidence="6" id="KW-1185">Reference proteome</keyword>
<dbReference type="RefSeq" id="WP_381430241.1">
    <property type="nucleotide sequence ID" value="NZ_JBHSNO010000001.1"/>
</dbReference>
<dbReference type="InterPro" id="IPR027417">
    <property type="entry name" value="P-loop_NTPase"/>
</dbReference>
<evidence type="ECO:0000313" key="5">
    <source>
        <dbReference type="EMBL" id="MFC5587779.1"/>
    </source>
</evidence>
<gene>
    <name evidence="5" type="ORF">ACFPRA_02510</name>
</gene>
<dbReference type="Proteomes" id="UP001596109">
    <property type="component" value="Unassembled WGS sequence"/>
</dbReference>
<evidence type="ECO:0000313" key="6">
    <source>
        <dbReference type="Proteomes" id="UP001596109"/>
    </source>
</evidence>
<keyword evidence="1" id="KW-0813">Transport</keyword>
<keyword evidence="3 5" id="KW-0067">ATP-binding</keyword>
<dbReference type="Pfam" id="PF00005">
    <property type="entry name" value="ABC_tran"/>
    <property type="match status" value="1"/>
</dbReference>
<proteinExistence type="predicted"/>
<reference evidence="6" key="1">
    <citation type="journal article" date="2019" name="Int. J. Syst. Evol. Microbiol.">
        <title>The Global Catalogue of Microorganisms (GCM) 10K type strain sequencing project: providing services to taxonomists for standard genome sequencing and annotation.</title>
        <authorList>
            <consortium name="The Broad Institute Genomics Platform"/>
            <consortium name="The Broad Institute Genome Sequencing Center for Infectious Disease"/>
            <person name="Wu L."/>
            <person name="Ma J."/>
        </authorList>
    </citation>
    <scope>NUCLEOTIDE SEQUENCE [LARGE SCALE GENOMIC DNA]</scope>
    <source>
        <strain evidence="6">CGMCC 4.1434</strain>
    </source>
</reference>
<dbReference type="PROSITE" id="PS00211">
    <property type="entry name" value="ABC_TRANSPORTER_1"/>
    <property type="match status" value="1"/>
</dbReference>
<dbReference type="SUPFAM" id="SSF52540">
    <property type="entry name" value="P-loop containing nucleoside triphosphate hydrolases"/>
    <property type="match status" value="1"/>
</dbReference>
<protein>
    <submittedName>
        <fullName evidence="5">ABC transporter ATP-binding protein</fullName>
    </submittedName>
</protein>
<dbReference type="GO" id="GO:0005524">
    <property type="term" value="F:ATP binding"/>
    <property type="evidence" value="ECO:0007669"/>
    <property type="project" value="UniProtKB-KW"/>
</dbReference>
<evidence type="ECO:0000256" key="3">
    <source>
        <dbReference type="ARBA" id="ARBA00022840"/>
    </source>
</evidence>
<dbReference type="PANTHER" id="PTHR42788:SF13">
    <property type="entry name" value="ALIPHATIC SULFONATES IMPORT ATP-BINDING PROTEIN SSUB"/>
    <property type="match status" value="1"/>
</dbReference>
<dbReference type="EMBL" id="JBHSNO010000001">
    <property type="protein sequence ID" value="MFC5587779.1"/>
    <property type="molecule type" value="Genomic_DNA"/>
</dbReference>
<dbReference type="PROSITE" id="PS50893">
    <property type="entry name" value="ABC_TRANSPORTER_2"/>
    <property type="match status" value="1"/>
</dbReference>
<keyword evidence="2" id="KW-0547">Nucleotide-binding</keyword>
<dbReference type="PANTHER" id="PTHR42788">
    <property type="entry name" value="TAURINE IMPORT ATP-BINDING PROTEIN-RELATED"/>
    <property type="match status" value="1"/>
</dbReference>
<evidence type="ECO:0000259" key="4">
    <source>
        <dbReference type="PROSITE" id="PS50893"/>
    </source>
</evidence>